<dbReference type="EMBL" id="CH933806">
    <property type="protein sequence ID" value="KRG01756.1"/>
    <property type="molecule type" value="Genomic_DNA"/>
</dbReference>
<evidence type="ECO:0000313" key="2">
    <source>
        <dbReference type="EMBL" id="KRG01756.1"/>
    </source>
</evidence>
<feature type="compositionally biased region" description="Basic and acidic residues" evidence="1">
    <location>
        <begin position="79"/>
        <end position="97"/>
    </location>
</feature>
<evidence type="ECO:0000313" key="3">
    <source>
        <dbReference type="Proteomes" id="UP000009192"/>
    </source>
</evidence>
<feature type="region of interest" description="Disordered" evidence="1">
    <location>
        <begin position="14"/>
        <end position="101"/>
    </location>
</feature>
<reference evidence="2 3" key="1">
    <citation type="journal article" date="2007" name="Nature">
        <title>Evolution of genes and genomes on the Drosophila phylogeny.</title>
        <authorList>
            <consortium name="Drosophila 12 Genomes Consortium"/>
            <person name="Clark A.G."/>
            <person name="Eisen M.B."/>
            <person name="Smith D.R."/>
            <person name="Bergman C.M."/>
            <person name="Oliver B."/>
            <person name="Markow T.A."/>
            <person name="Kaufman T.C."/>
            <person name="Kellis M."/>
            <person name="Gelbart W."/>
            <person name="Iyer V.N."/>
            <person name="Pollard D.A."/>
            <person name="Sackton T.B."/>
            <person name="Larracuente A.M."/>
            <person name="Singh N.D."/>
            <person name="Abad J.P."/>
            <person name="Abt D.N."/>
            <person name="Adryan B."/>
            <person name="Aguade M."/>
            <person name="Akashi H."/>
            <person name="Anderson W.W."/>
            <person name="Aquadro C.F."/>
            <person name="Ardell D.H."/>
            <person name="Arguello R."/>
            <person name="Artieri C.G."/>
            <person name="Barbash D.A."/>
            <person name="Barker D."/>
            <person name="Barsanti P."/>
            <person name="Batterham P."/>
            <person name="Batzoglou S."/>
            <person name="Begun D."/>
            <person name="Bhutkar A."/>
            <person name="Blanco E."/>
            <person name="Bosak S.A."/>
            <person name="Bradley R.K."/>
            <person name="Brand A.D."/>
            <person name="Brent M.R."/>
            <person name="Brooks A.N."/>
            <person name="Brown R.H."/>
            <person name="Butlin R.K."/>
            <person name="Caggese C."/>
            <person name="Calvi B.R."/>
            <person name="Bernardo de Carvalho A."/>
            <person name="Caspi A."/>
            <person name="Castrezana S."/>
            <person name="Celniker S.E."/>
            <person name="Chang J.L."/>
            <person name="Chapple C."/>
            <person name="Chatterji S."/>
            <person name="Chinwalla A."/>
            <person name="Civetta A."/>
            <person name="Clifton S.W."/>
            <person name="Comeron J.M."/>
            <person name="Costello J.C."/>
            <person name="Coyne J.A."/>
            <person name="Daub J."/>
            <person name="David R.G."/>
            <person name="Delcher A.L."/>
            <person name="Delehaunty K."/>
            <person name="Do C.B."/>
            <person name="Ebling H."/>
            <person name="Edwards K."/>
            <person name="Eickbush T."/>
            <person name="Evans J.D."/>
            <person name="Filipski A."/>
            <person name="Findeiss S."/>
            <person name="Freyhult E."/>
            <person name="Fulton L."/>
            <person name="Fulton R."/>
            <person name="Garcia A.C."/>
            <person name="Gardiner A."/>
            <person name="Garfield D.A."/>
            <person name="Garvin B.E."/>
            <person name="Gibson G."/>
            <person name="Gilbert D."/>
            <person name="Gnerre S."/>
            <person name="Godfrey J."/>
            <person name="Good R."/>
            <person name="Gotea V."/>
            <person name="Gravely B."/>
            <person name="Greenberg A.J."/>
            <person name="Griffiths-Jones S."/>
            <person name="Gross S."/>
            <person name="Guigo R."/>
            <person name="Gustafson E.A."/>
            <person name="Haerty W."/>
            <person name="Hahn M.W."/>
            <person name="Halligan D.L."/>
            <person name="Halpern A.L."/>
            <person name="Halter G.M."/>
            <person name="Han M.V."/>
            <person name="Heger A."/>
            <person name="Hillier L."/>
            <person name="Hinrichs A.S."/>
            <person name="Holmes I."/>
            <person name="Hoskins R.A."/>
            <person name="Hubisz M.J."/>
            <person name="Hultmark D."/>
            <person name="Huntley M.A."/>
            <person name="Jaffe D.B."/>
            <person name="Jagadeeshan S."/>
            <person name="Jeck W.R."/>
            <person name="Johnson J."/>
            <person name="Jones C.D."/>
            <person name="Jordan W.C."/>
            <person name="Karpen G.H."/>
            <person name="Kataoka E."/>
            <person name="Keightley P.D."/>
            <person name="Kheradpour P."/>
            <person name="Kirkness E.F."/>
            <person name="Koerich L.B."/>
            <person name="Kristiansen K."/>
            <person name="Kudrna D."/>
            <person name="Kulathinal R.J."/>
            <person name="Kumar S."/>
            <person name="Kwok R."/>
            <person name="Lander E."/>
            <person name="Langley C.H."/>
            <person name="Lapoint R."/>
            <person name="Lazzaro B.P."/>
            <person name="Lee S.J."/>
            <person name="Levesque L."/>
            <person name="Li R."/>
            <person name="Lin C.F."/>
            <person name="Lin M.F."/>
            <person name="Lindblad-Toh K."/>
            <person name="Llopart A."/>
            <person name="Long M."/>
            <person name="Low L."/>
            <person name="Lozovsky E."/>
            <person name="Lu J."/>
            <person name="Luo M."/>
            <person name="Machado C.A."/>
            <person name="Makalowski W."/>
            <person name="Marzo M."/>
            <person name="Matsuda M."/>
            <person name="Matzkin L."/>
            <person name="McAllister B."/>
            <person name="McBride C.S."/>
            <person name="McKernan B."/>
            <person name="McKernan K."/>
            <person name="Mendez-Lago M."/>
            <person name="Minx P."/>
            <person name="Mollenhauer M.U."/>
            <person name="Montooth K."/>
            <person name="Mount S.M."/>
            <person name="Mu X."/>
            <person name="Myers E."/>
            <person name="Negre B."/>
            <person name="Newfeld S."/>
            <person name="Nielsen R."/>
            <person name="Noor M.A."/>
            <person name="O'Grady P."/>
            <person name="Pachter L."/>
            <person name="Papaceit M."/>
            <person name="Parisi M.J."/>
            <person name="Parisi M."/>
            <person name="Parts L."/>
            <person name="Pedersen J.S."/>
            <person name="Pesole G."/>
            <person name="Phillippy A.M."/>
            <person name="Ponting C.P."/>
            <person name="Pop M."/>
            <person name="Porcelli D."/>
            <person name="Powell J.R."/>
            <person name="Prohaska S."/>
            <person name="Pruitt K."/>
            <person name="Puig M."/>
            <person name="Quesneville H."/>
            <person name="Ram K.R."/>
            <person name="Rand D."/>
            <person name="Rasmussen M.D."/>
            <person name="Reed L.K."/>
            <person name="Reenan R."/>
            <person name="Reily A."/>
            <person name="Remington K.A."/>
            <person name="Rieger T.T."/>
            <person name="Ritchie M.G."/>
            <person name="Robin C."/>
            <person name="Rogers Y.H."/>
            <person name="Rohde C."/>
            <person name="Rozas J."/>
            <person name="Rubenfield M.J."/>
            <person name="Ruiz A."/>
            <person name="Russo S."/>
            <person name="Salzberg S.L."/>
            <person name="Sanchez-Gracia A."/>
            <person name="Saranga D.J."/>
            <person name="Sato H."/>
            <person name="Schaeffer S.W."/>
            <person name="Schatz M.C."/>
            <person name="Schlenke T."/>
            <person name="Schwartz R."/>
            <person name="Segarra C."/>
            <person name="Singh R.S."/>
            <person name="Sirot L."/>
            <person name="Sirota M."/>
            <person name="Sisneros N.B."/>
            <person name="Smith C.D."/>
            <person name="Smith T.F."/>
            <person name="Spieth J."/>
            <person name="Stage D.E."/>
            <person name="Stark A."/>
            <person name="Stephan W."/>
            <person name="Strausberg R.L."/>
            <person name="Strempel S."/>
            <person name="Sturgill D."/>
            <person name="Sutton G."/>
            <person name="Sutton G.G."/>
            <person name="Tao W."/>
            <person name="Teichmann S."/>
            <person name="Tobari Y.N."/>
            <person name="Tomimura Y."/>
            <person name="Tsolas J.M."/>
            <person name="Valente V.L."/>
            <person name="Venter E."/>
            <person name="Venter J.C."/>
            <person name="Vicario S."/>
            <person name="Vieira F.G."/>
            <person name="Vilella A.J."/>
            <person name="Villasante A."/>
            <person name="Walenz B."/>
            <person name="Wang J."/>
            <person name="Wasserman M."/>
            <person name="Watts T."/>
            <person name="Wilson D."/>
            <person name="Wilson R.K."/>
            <person name="Wing R.A."/>
            <person name="Wolfner M.F."/>
            <person name="Wong A."/>
            <person name="Wong G.K."/>
            <person name="Wu C.I."/>
            <person name="Wu G."/>
            <person name="Yamamoto D."/>
            <person name="Yang H.P."/>
            <person name="Yang S.P."/>
            <person name="Yorke J.A."/>
            <person name="Yoshida K."/>
            <person name="Zdobnov E."/>
            <person name="Zhang P."/>
            <person name="Zhang Y."/>
            <person name="Zimin A.V."/>
            <person name="Baldwin J."/>
            <person name="Abdouelleil A."/>
            <person name="Abdulkadir J."/>
            <person name="Abebe A."/>
            <person name="Abera B."/>
            <person name="Abreu J."/>
            <person name="Acer S.C."/>
            <person name="Aftuck L."/>
            <person name="Alexander A."/>
            <person name="An P."/>
            <person name="Anderson E."/>
            <person name="Anderson S."/>
            <person name="Arachi H."/>
            <person name="Azer M."/>
            <person name="Bachantsang P."/>
            <person name="Barry A."/>
            <person name="Bayul T."/>
            <person name="Berlin A."/>
            <person name="Bessette D."/>
            <person name="Bloom T."/>
            <person name="Blye J."/>
            <person name="Boguslavskiy L."/>
            <person name="Bonnet C."/>
            <person name="Boukhgalter B."/>
            <person name="Bourzgui I."/>
            <person name="Brown A."/>
            <person name="Cahill P."/>
            <person name="Channer S."/>
            <person name="Cheshatsang Y."/>
            <person name="Chuda L."/>
            <person name="Citroen M."/>
            <person name="Collymore A."/>
            <person name="Cooke P."/>
            <person name="Costello M."/>
            <person name="D'Aco K."/>
            <person name="Daza R."/>
            <person name="De Haan G."/>
            <person name="DeGray S."/>
            <person name="DeMaso C."/>
            <person name="Dhargay N."/>
            <person name="Dooley K."/>
            <person name="Dooley E."/>
            <person name="Doricent M."/>
            <person name="Dorje P."/>
            <person name="Dorjee K."/>
            <person name="Dupes A."/>
            <person name="Elong R."/>
            <person name="Falk J."/>
            <person name="Farina A."/>
            <person name="Faro S."/>
            <person name="Ferguson D."/>
            <person name="Fisher S."/>
            <person name="Foley C.D."/>
            <person name="Franke A."/>
            <person name="Friedrich D."/>
            <person name="Gadbois L."/>
            <person name="Gearin G."/>
            <person name="Gearin C.R."/>
            <person name="Giannoukos G."/>
            <person name="Goode T."/>
            <person name="Graham J."/>
            <person name="Grandbois E."/>
            <person name="Grewal S."/>
            <person name="Gyaltsen K."/>
            <person name="Hafez N."/>
            <person name="Hagos B."/>
            <person name="Hall J."/>
            <person name="Henson C."/>
            <person name="Hollinger A."/>
            <person name="Honan T."/>
            <person name="Huard M.D."/>
            <person name="Hughes L."/>
            <person name="Hurhula B."/>
            <person name="Husby M.E."/>
            <person name="Kamat A."/>
            <person name="Kanga B."/>
            <person name="Kashin S."/>
            <person name="Khazanovich D."/>
            <person name="Kisner P."/>
            <person name="Lance K."/>
            <person name="Lara M."/>
            <person name="Lee W."/>
            <person name="Lennon N."/>
            <person name="Letendre F."/>
            <person name="LeVine R."/>
            <person name="Lipovsky A."/>
            <person name="Liu X."/>
            <person name="Liu J."/>
            <person name="Liu S."/>
            <person name="Lokyitsang T."/>
            <person name="Lokyitsang Y."/>
            <person name="Lubonja R."/>
            <person name="Lui A."/>
            <person name="MacDonald P."/>
            <person name="Magnisalis V."/>
            <person name="Maru K."/>
            <person name="Matthews C."/>
            <person name="McCusker W."/>
            <person name="McDonough S."/>
            <person name="Mehta T."/>
            <person name="Meldrim J."/>
            <person name="Meneus L."/>
            <person name="Mihai O."/>
            <person name="Mihalev A."/>
            <person name="Mihova T."/>
            <person name="Mittelman R."/>
            <person name="Mlenga V."/>
            <person name="Montmayeur A."/>
            <person name="Mulrain L."/>
            <person name="Navidi A."/>
            <person name="Naylor J."/>
            <person name="Negash T."/>
            <person name="Nguyen T."/>
            <person name="Nguyen N."/>
            <person name="Nicol R."/>
            <person name="Norbu C."/>
            <person name="Norbu N."/>
            <person name="Novod N."/>
            <person name="O'Neill B."/>
            <person name="Osman S."/>
            <person name="Markiewicz E."/>
            <person name="Oyono O.L."/>
            <person name="Patti C."/>
            <person name="Phunkhang P."/>
            <person name="Pierre F."/>
            <person name="Priest M."/>
            <person name="Raghuraman S."/>
            <person name="Rege F."/>
            <person name="Reyes R."/>
            <person name="Rise C."/>
            <person name="Rogov P."/>
            <person name="Ross K."/>
            <person name="Ryan E."/>
            <person name="Settipalli S."/>
            <person name="Shea T."/>
            <person name="Sherpa N."/>
            <person name="Shi L."/>
            <person name="Shih D."/>
            <person name="Sparrow T."/>
            <person name="Spaulding J."/>
            <person name="Stalker J."/>
            <person name="Stange-Thomann N."/>
            <person name="Stavropoulos S."/>
            <person name="Stone C."/>
            <person name="Strader C."/>
            <person name="Tesfaye S."/>
            <person name="Thomson T."/>
            <person name="Thoulutsang Y."/>
            <person name="Thoulutsang D."/>
            <person name="Topham K."/>
            <person name="Topping I."/>
            <person name="Tsamla T."/>
            <person name="Vassiliev H."/>
            <person name="Vo A."/>
            <person name="Wangchuk T."/>
            <person name="Wangdi T."/>
            <person name="Weiand M."/>
            <person name="Wilkinson J."/>
            <person name="Wilson A."/>
            <person name="Yadav S."/>
            <person name="Young G."/>
            <person name="Yu Q."/>
            <person name="Zembek L."/>
            <person name="Zhong D."/>
            <person name="Zimmer A."/>
            <person name="Zwirko Z."/>
            <person name="Jaffe D.B."/>
            <person name="Alvarez P."/>
            <person name="Brockman W."/>
            <person name="Butler J."/>
            <person name="Chin C."/>
            <person name="Gnerre S."/>
            <person name="Grabherr M."/>
            <person name="Kleber M."/>
            <person name="Mauceli E."/>
            <person name="MacCallum I."/>
        </authorList>
    </citation>
    <scope>NUCLEOTIDE SEQUENCE [LARGE SCALE GENOMIC DNA]</scope>
    <source>
        <strain evidence="3">Tucson 15081-1352.22</strain>
    </source>
</reference>
<evidence type="ECO:0000256" key="1">
    <source>
        <dbReference type="SAM" id="MobiDB-lite"/>
    </source>
</evidence>
<feature type="region of interest" description="Disordered" evidence="1">
    <location>
        <begin position="161"/>
        <end position="202"/>
    </location>
</feature>
<organism evidence="2 3">
    <name type="scientific">Drosophila mojavensis</name>
    <name type="common">Fruit fly</name>
    <dbReference type="NCBI Taxonomy" id="7230"/>
    <lineage>
        <taxon>Eukaryota</taxon>
        <taxon>Metazoa</taxon>
        <taxon>Ecdysozoa</taxon>
        <taxon>Arthropoda</taxon>
        <taxon>Hexapoda</taxon>
        <taxon>Insecta</taxon>
        <taxon>Pterygota</taxon>
        <taxon>Neoptera</taxon>
        <taxon>Endopterygota</taxon>
        <taxon>Diptera</taxon>
        <taxon>Brachycera</taxon>
        <taxon>Muscomorpha</taxon>
        <taxon>Ephydroidea</taxon>
        <taxon>Drosophilidae</taxon>
        <taxon>Drosophila</taxon>
    </lineage>
</organism>
<name>A0A0Q9X0Z7_DROMO</name>
<gene>
    <name evidence="2" type="primary">Dmoj\GI27100</name>
    <name evidence="2" type="ORF">Dmoj_GI27100</name>
</gene>
<dbReference type="Proteomes" id="UP000009192">
    <property type="component" value="Unassembled WGS sequence"/>
</dbReference>
<dbReference type="InParanoid" id="A0A0Q9X0Z7"/>
<sequence>MSSPCGKCNTCACSGQTTQPSRQEPCGQCGQVHPQPQQTVNCPSQQQQQQQPRSCSGPQQQQQQSSWGAGQSKTTGMQNEKRSRVECRCVPSKDRRNAPVQAPLADTYTCLRPRPQPQAPEQPMCTCKQRTAPATCECAPPIPIQRPINCEAQNPAPPTHAYISCGTPTNVKRQPDPCTGPTERDMVQPYMRDNTKTKRQSCSHCQSQKQKKKCVIQ</sequence>
<dbReference type="KEGG" id="dmo:Dmoj_GI27100"/>
<protein>
    <submittedName>
        <fullName evidence="2">Uncharacterized protein</fullName>
    </submittedName>
</protein>
<proteinExistence type="predicted"/>
<dbReference type="AlphaFoldDB" id="A0A0Q9X0Z7"/>
<keyword evidence="3" id="KW-1185">Reference proteome</keyword>
<dbReference type="FunCoup" id="A0A0Q9X0Z7">
    <property type="interactions" value="1"/>
</dbReference>
<feature type="compositionally biased region" description="Low complexity" evidence="1">
    <location>
        <begin position="35"/>
        <end position="72"/>
    </location>
</feature>
<dbReference type="OrthoDB" id="7844758at2759"/>
<accession>A0A0Q9X0Z7</accession>